<proteinExistence type="predicted"/>
<keyword evidence="1" id="KW-0732">Signal</keyword>
<organism evidence="2 3">
    <name type="scientific">Streptodolium elevatio</name>
    <dbReference type="NCBI Taxonomy" id="3157996"/>
    <lineage>
        <taxon>Bacteria</taxon>
        <taxon>Bacillati</taxon>
        <taxon>Actinomycetota</taxon>
        <taxon>Actinomycetes</taxon>
        <taxon>Kitasatosporales</taxon>
        <taxon>Streptomycetaceae</taxon>
        <taxon>Streptodolium</taxon>
    </lineage>
</organism>
<accession>A0ABV3DNY6</accession>
<keyword evidence="3" id="KW-1185">Reference proteome</keyword>
<dbReference type="EMBL" id="JBEZFP010000067">
    <property type="protein sequence ID" value="MEU8136609.1"/>
    <property type="molecule type" value="Genomic_DNA"/>
</dbReference>
<dbReference type="Proteomes" id="UP001551482">
    <property type="component" value="Unassembled WGS sequence"/>
</dbReference>
<dbReference type="RefSeq" id="WP_358357310.1">
    <property type="nucleotide sequence ID" value="NZ_JBEZFP010000067.1"/>
</dbReference>
<gene>
    <name evidence="2" type="ORF">AB0C36_24245</name>
</gene>
<evidence type="ECO:0000256" key="1">
    <source>
        <dbReference type="SAM" id="SignalP"/>
    </source>
</evidence>
<feature type="signal peptide" evidence="1">
    <location>
        <begin position="1"/>
        <end position="33"/>
    </location>
</feature>
<protein>
    <submittedName>
        <fullName evidence="2">Uncharacterized protein</fullName>
    </submittedName>
</protein>
<reference evidence="2 3" key="1">
    <citation type="submission" date="2024-06" db="EMBL/GenBank/DDBJ databases">
        <title>The Natural Products Discovery Center: Release of the First 8490 Sequenced Strains for Exploring Actinobacteria Biosynthetic Diversity.</title>
        <authorList>
            <person name="Kalkreuter E."/>
            <person name="Kautsar S.A."/>
            <person name="Yang D."/>
            <person name="Bader C.D."/>
            <person name="Teijaro C.N."/>
            <person name="Fluegel L."/>
            <person name="Davis C.M."/>
            <person name="Simpson J.R."/>
            <person name="Lauterbach L."/>
            <person name="Steele A.D."/>
            <person name="Gui C."/>
            <person name="Meng S."/>
            <person name="Li G."/>
            <person name="Viehrig K."/>
            <person name="Ye F."/>
            <person name="Su P."/>
            <person name="Kiefer A.F."/>
            <person name="Nichols A."/>
            <person name="Cepeda A.J."/>
            <person name="Yan W."/>
            <person name="Fan B."/>
            <person name="Jiang Y."/>
            <person name="Adhikari A."/>
            <person name="Zheng C.-J."/>
            <person name="Schuster L."/>
            <person name="Cowan T.M."/>
            <person name="Smanski M.J."/>
            <person name="Chevrette M.G."/>
            <person name="De Carvalho L.P.S."/>
            <person name="Shen B."/>
        </authorList>
    </citation>
    <scope>NUCLEOTIDE SEQUENCE [LARGE SCALE GENOMIC DNA]</scope>
    <source>
        <strain evidence="2 3">NPDC048946</strain>
    </source>
</reference>
<name>A0ABV3DNY6_9ACTN</name>
<evidence type="ECO:0000313" key="3">
    <source>
        <dbReference type="Proteomes" id="UP001551482"/>
    </source>
</evidence>
<feature type="chain" id="PRO_5046043395" evidence="1">
    <location>
        <begin position="34"/>
        <end position="323"/>
    </location>
</feature>
<evidence type="ECO:0000313" key="2">
    <source>
        <dbReference type="EMBL" id="MEU8136609.1"/>
    </source>
</evidence>
<sequence length="323" mass="33654">MTVLCGKGVRRLRVLLAAFVVTALLTVVPSATARPGLPPPAPADLYDMVRRDLGTLPDRGYTRPGEDVRAALRTGLDRVVARDWLAVDDALRPHHYSGTTQADSPSGVLFGRLFPLDHPNAGRGAAYVMGEGTSVAVHVPHPVCEPGVDRLGVEVARGAKDSVLLVAGAKRFAGGPGAGCAHPGKEPLPVDCEAASDPWVCDETVFHTWSEYLRGRSLPAVSLVGLATDRAVADVEVDVPDGSASSFGEAIAVSAEQAGFTVCRSWVDTCPGADEGSRSRQALAYGSTRAAFAAVQVRQSVLDNAEELVQVAKAVAAAAGAHH</sequence>
<comment type="caution">
    <text evidence="2">The sequence shown here is derived from an EMBL/GenBank/DDBJ whole genome shotgun (WGS) entry which is preliminary data.</text>
</comment>